<dbReference type="HOGENOM" id="CLU_941360_0_0_1"/>
<protein>
    <submittedName>
        <fullName evidence="1">Uncharacterized protein</fullName>
    </submittedName>
</protein>
<dbReference type="EMBL" id="AGNK02001332">
    <property type="status" value="NOT_ANNOTATED_CDS"/>
    <property type="molecule type" value="Genomic_DNA"/>
</dbReference>
<reference evidence="2" key="1">
    <citation type="journal article" date="2012" name="Nat. Biotechnol.">
        <title>Reference genome sequence of the model plant Setaria.</title>
        <authorList>
            <person name="Bennetzen J.L."/>
            <person name="Schmutz J."/>
            <person name="Wang H."/>
            <person name="Percifield R."/>
            <person name="Hawkins J."/>
            <person name="Pontaroli A.C."/>
            <person name="Estep M."/>
            <person name="Feng L."/>
            <person name="Vaughn J.N."/>
            <person name="Grimwood J."/>
            <person name="Jenkins J."/>
            <person name="Barry K."/>
            <person name="Lindquist E."/>
            <person name="Hellsten U."/>
            <person name="Deshpande S."/>
            <person name="Wang X."/>
            <person name="Wu X."/>
            <person name="Mitros T."/>
            <person name="Triplett J."/>
            <person name="Yang X."/>
            <person name="Ye C.Y."/>
            <person name="Mauro-Herrera M."/>
            <person name="Wang L."/>
            <person name="Li P."/>
            <person name="Sharma M."/>
            <person name="Sharma R."/>
            <person name="Ronald P.C."/>
            <person name="Panaud O."/>
            <person name="Kellogg E.A."/>
            <person name="Brutnell T.P."/>
            <person name="Doust A.N."/>
            <person name="Tuskan G.A."/>
            <person name="Rokhsar D."/>
            <person name="Devos K.M."/>
        </authorList>
    </citation>
    <scope>NUCLEOTIDE SEQUENCE [LARGE SCALE GENOMIC DNA]</scope>
    <source>
        <strain evidence="2">cv. Yugu1</strain>
    </source>
</reference>
<dbReference type="AlphaFoldDB" id="K3ZVP2"/>
<reference evidence="1" key="2">
    <citation type="submission" date="2018-08" db="UniProtKB">
        <authorList>
            <consortium name="EnsemblPlants"/>
        </authorList>
    </citation>
    <scope>IDENTIFICATION</scope>
    <source>
        <strain evidence="1">Yugu1</strain>
    </source>
</reference>
<dbReference type="Proteomes" id="UP000004995">
    <property type="component" value="Unassembled WGS sequence"/>
</dbReference>
<dbReference type="InParanoid" id="K3ZVP2"/>
<accession>K3ZVP2</accession>
<organism evidence="1 2">
    <name type="scientific">Setaria italica</name>
    <name type="common">Foxtail millet</name>
    <name type="synonym">Panicum italicum</name>
    <dbReference type="NCBI Taxonomy" id="4555"/>
    <lineage>
        <taxon>Eukaryota</taxon>
        <taxon>Viridiplantae</taxon>
        <taxon>Streptophyta</taxon>
        <taxon>Embryophyta</taxon>
        <taxon>Tracheophyta</taxon>
        <taxon>Spermatophyta</taxon>
        <taxon>Magnoliopsida</taxon>
        <taxon>Liliopsida</taxon>
        <taxon>Poales</taxon>
        <taxon>Poaceae</taxon>
        <taxon>PACMAD clade</taxon>
        <taxon>Panicoideae</taxon>
        <taxon>Panicodae</taxon>
        <taxon>Paniceae</taxon>
        <taxon>Cenchrinae</taxon>
        <taxon>Setaria</taxon>
    </lineage>
</organism>
<evidence type="ECO:0000313" key="1">
    <source>
        <dbReference type="EnsemblPlants" id="KQL26624"/>
    </source>
</evidence>
<dbReference type="EnsemblPlants" id="KQL26624">
    <property type="protein sequence ID" value="KQL26624"/>
    <property type="gene ID" value="SETIT_030673mg"/>
</dbReference>
<evidence type="ECO:0000313" key="2">
    <source>
        <dbReference type="Proteomes" id="UP000004995"/>
    </source>
</evidence>
<sequence length="296" mass="31788">MHMRDRVRLRLRLTPWRPASGSRPAVVPWGRADRSERQDPVCWSTSTSARGARGSVLSVATWSASDVSVYCAGLGASRSARRRRHGGCVGVQCRPSTRYCTSTLVRGSATAEGSGSPAGASCTEGARRTCTGSNAAVHEAPRGALLLAEVARPPDPGAAGGDAAQREAVPRVRKEGDGLLEVVSSPRTPRPQCPIFAHIHLKLLVHPHRTGVLGYRNQFVPNNNRFNHSSSACSDSLPSGLTSELPANSRASMAKLHCSLNRGTVECIFLHKRNIFPREEETRTSTSVNSSYTLES</sequence>
<proteinExistence type="predicted"/>
<keyword evidence="2" id="KW-1185">Reference proteome</keyword>
<dbReference type="Gramene" id="KQL26624">
    <property type="protein sequence ID" value="KQL26624"/>
    <property type="gene ID" value="SETIT_030673mg"/>
</dbReference>
<name>K3ZVP2_SETIT</name>